<dbReference type="EMBL" id="QUNS01000005">
    <property type="protein sequence ID" value="REH48818.1"/>
    <property type="molecule type" value="Genomic_DNA"/>
</dbReference>
<proteinExistence type="predicted"/>
<dbReference type="RefSeq" id="WP_115901361.1">
    <property type="nucleotide sequence ID" value="NZ_QUNS01000005.1"/>
</dbReference>
<keyword evidence="1" id="KW-0732">Signal</keyword>
<feature type="signal peptide" evidence="1">
    <location>
        <begin position="1"/>
        <end position="20"/>
    </location>
</feature>
<gene>
    <name evidence="2" type="ORF">C7448_10598</name>
</gene>
<dbReference type="InterPro" id="IPR009706">
    <property type="entry name" value="DUF1287"/>
</dbReference>
<evidence type="ECO:0000256" key="1">
    <source>
        <dbReference type="SAM" id="SignalP"/>
    </source>
</evidence>
<name>A0A3E0HQW8_9FLAO</name>
<dbReference type="PIRSF" id="PIRSF011444">
    <property type="entry name" value="DUF1287"/>
    <property type="match status" value="1"/>
</dbReference>
<organism evidence="2 3">
    <name type="scientific">Tenacibaculum gallaicum</name>
    <dbReference type="NCBI Taxonomy" id="561505"/>
    <lineage>
        <taxon>Bacteria</taxon>
        <taxon>Pseudomonadati</taxon>
        <taxon>Bacteroidota</taxon>
        <taxon>Flavobacteriia</taxon>
        <taxon>Flavobacteriales</taxon>
        <taxon>Flavobacteriaceae</taxon>
        <taxon>Tenacibaculum</taxon>
    </lineage>
</organism>
<comment type="caution">
    <text evidence="2">The sequence shown here is derived from an EMBL/GenBank/DDBJ whole genome shotgun (WGS) entry which is preliminary data.</text>
</comment>
<evidence type="ECO:0000313" key="2">
    <source>
        <dbReference type="EMBL" id="REH48818.1"/>
    </source>
</evidence>
<dbReference type="OrthoDB" id="114026at2"/>
<feature type="chain" id="PRO_5017805539" description="DUF1287 domain-containing protein" evidence="1">
    <location>
        <begin position="21"/>
        <end position="199"/>
    </location>
</feature>
<protein>
    <recommendedName>
        <fullName evidence="4">DUF1287 domain-containing protein</fullName>
    </recommendedName>
</protein>
<evidence type="ECO:0000313" key="3">
    <source>
        <dbReference type="Proteomes" id="UP000256884"/>
    </source>
</evidence>
<keyword evidence="3" id="KW-1185">Reference proteome</keyword>
<evidence type="ECO:0008006" key="4">
    <source>
        <dbReference type="Google" id="ProtNLM"/>
    </source>
</evidence>
<accession>A0A3E0HQW8</accession>
<dbReference type="Pfam" id="PF06940">
    <property type="entry name" value="DUF1287"/>
    <property type="match status" value="1"/>
</dbReference>
<dbReference type="AlphaFoldDB" id="A0A3E0HQW8"/>
<dbReference type="Proteomes" id="UP000256884">
    <property type="component" value="Unassembled WGS sequence"/>
</dbReference>
<reference evidence="2 3" key="1">
    <citation type="submission" date="2018-08" db="EMBL/GenBank/DDBJ databases">
        <title>Genomic Encyclopedia of Type Strains, Phase IV (KMG-IV): sequencing the most valuable type-strain genomes for metagenomic binning, comparative biology and taxonomic classification.</title>
        <authorList>
            <person name="Goeker M."/>
        </authorList>
    </citation>
    <scope>NUCLEOTIDE SEQUENCE [LARGE SCALE GENOMIC DNA]</scope>
    <source>
        <strain evidence="2 3">DSM 18841</strain>
    </source>
</reference>
<sequence>MKIKFILFFAFFTYFYSLQAQENKLSFAALELTKNKVTYDPSYFSIPYPKGDVPKGKGVCTDVIIRAYRKLGIDLQQEVHEDMKANFSLYPKIWGLKRTDTNIDHRRVPNLMTFFKRKGTVKKITLNPNNYLPGDIVCWSLEGGLTHIGIVSSKKSPTNNKRYLIVHNIGLGQVLEDCLFNFKIIGHYRYMTNIGIMTK</sequence>